<organism evidence="1 2">
    <name type="scientific">Candidatus Enterococcus willemsii</name>
    <dbReference type="NCBI Taxonomy" id="1857215"/>
    <lineage>
        <taxon>Bacteria</taxon>
        <taxon>Bacillati</taxon>
        <taxon>Bacillota</taxon>
        <taxon>Bacilli</taxon>
        <taxon>Lactobacillales</taxon>
        <taxon>Enterococcaceae</taxon>
        <taxon>Enterococcus</taxon>
    </lineage>
</organism>
<evidence type="ECO:0000313" key="1">
    <source>
        <dbReference type="EMBL" id="KAF1302451.1"/>
    </source>
</evidence>
<accession>A0ABQ6YXB8</accession>
<proteinExistence type="predicted"/>
<name>A0ABQ6YXB8_9ENTE</name>
<sequence>METELDWLKEQLEQLAKNSREYQHRALFLGLQQLLVEQQKRKEQLQGRLDGELWSPKKWEE</sequence>
<reference evidence="1 2" key="1">
    <citation type="submission" date="2016-06" db="EMBL/GenBank/DDBJ databases">
        <title>Four novel species of enterococci isolated from chicken manure.</title>
        <authorList>
            <person name="Van Tyne D."/>
        </authorList>
    </citation>
    <scope>NUCLEOTIDE SEQUENCE [LARGE SCALE GENOMIC DNA]</scope>
    <source>
        <strain evidence="1 2">CU12B</strain>
    </source>
</reference>
<evidence type="ECO:0000313" key="2">
    <source>
        <dbReference type="Proteomes" id="UP000782705"/>
    </source>
</evidence>
<protein>
    <submittedName>
        <fullName evidence="1">Uncharacterized protein</fullName>
    </submittedName>
</protein>
<gene>
    <name evidence="1" type="ORF">BAU17_09370</name>
</gene>
<dbReference type="Proteomes" id="UP000782705">
    <property type="component" value="Unassembled WGS sequence"/>
</dbReference>
<dbReference type="EMBL" id="MAEL01000052">
    <property type="protein sequence ID" value="KAF1302451.1"/>
    <property type="molecule type" value="Genomic_DNA"/>
</dbReference>
<dbReference type="RefSeq" id="WP_161902853.1">
    <property type="nucleotide sequence ID" value="NZ_MAEL01000052.1"/>
</dbReference>
<comment type="caution">
    <text evidence="1">The sequence shown here is derived from an EMBL/GenBank/DDBJ whole genome shotgun (WGS) entry which is preliminary data.</text>
</comment>
<keyword evidence="2" id="KW-1185">Reference proteome</keyword>